<reference evidence="6" key="1">
    <citation type="submission" date="2021-03" db="EMBL/GenBank/DDBJ databases">
        <authorList>
            <person name="Kanchanasin P."/>
            <person name="Saeng-In P."/>
            <person name="Phongsopitanun W."/>
            <person name="Yuki M."/>
            <person name="Kudo T."/>
            <person name="Ohkuma M."/>
            <person name="Tanasupawat S."/>
        </authorList>
    </citation>
    <scope>NUCLEOTIDE SEQUENCE</scope>
    <source>
        <strain evidence="6">GKU 128</strain>
    </source>
</reference>
<dbReference type="SUPFAM" id="SSF47203">
    <property type="entry name" value="Acyl-CoA dehydrogenase C-terminal domain-like"/>
    <property type="match status" value="1"/>
</dbReference>
<dbReference type="PANTHER" id="PTHR43884:SF20">
    <property type="entry name" value="ACYL-COA DEHYDROGENASE FADE28"/>
    <property type="match status" value="1"/>
</dbReference>
<accession>A0A939PDK9</accession>
<sequence>MTFSELDGELSGVVSGLLKDGEGERLLTDWLGLEAPGADATFAEVAAVLREIGRAAAHTPYPAAALGVGSLTLLARTPDRDQVIHAAASGAVLPILALDGETAAGTFRLRQTLDGDASFVLDAPTADHLLIPALDSQNEPVIVGVAPRTPGLTVAEQPVVDATRGFGRVVAEAVVPGSVWRFNDPDTALRRLADRAAVAIACDSLGLSEAMLDATVAYAGVREQFGRTIGSFQAVKHACADMLVQVTLARRLVAAAVRGVATDETGVAVSRAKSYACTAAVEIAGKAVQLHGGMGYTWEAGIHAYLKRAVLNRSLYGSPAQHRERVAEHFVDRRQRTVRSAARVRSRP</sequence>
<evidence type="ECO:0000256" key="4">
    <source>
        <dbReference type="ARBA" id="ARBA00023002"/>
    </source>
</evidence>
<dbReference type="EMBL" id="JAGEOJ010000004">
    <property type="protein sequence ID" value="MBO2447734.1"/>
    <property type="molecule type" value="Genomic_DNA"/>
</dbReference>
<evidence type="ECO:0000313" key="7">
    <source>
        <dbReference type="Proteomes" id="UP000669179"/>
    </source>
</evidence>
<dbReference type="Proteomes" id="UP000669179">
    <property type="component" value="Unassembled WGS sequence"/>
</dbReference>
<dbReference type="Pfam" id="PF00441">
    <property type="entry name" value="Acyl-CoA_dh_1"/>
    <property type="match status" value="1"/>
</dbReference>
<dbReference type="RefSeq" id="WP_208255366.1">
    <property type="nucleotide sequence ID" value="NZ_JAGEOJ010000004.1"/>
</dbReference>
<dbReference type="GO" id="GO:0003995">
    <property type="term" value="F:acyl-CoA dehydrogenase activity"/>
    <property type="evidence" value="ECO:0007669"/>
    <property type="project" value="TreeGrafter"/>
</dbReference>
<dbReference type="InterPro" id="IPR009100">
    <property type="entry name" value="AcylCoA_DH/oxidase_NM_dom_sf"/>
</dbReference>
<dbReference type="PANTHER" id="PTHR43884">
    <property type="entry name" value="ACYL-COA DEHYDROGENASE"/>
    <property type="match status" value="1"/>
</dbReference>
<organism evidence="6 7">
    <name type="scientific">Actinomadura barringtoniae</name>
    <dbReference type="NCBI Taxonomy" id="1427535"/>
    <lineage>
        <taxon>Bacteria</taxon>
        <taxon>Bacillati</taxon>
        <taxon>Actinomycetota</taxon>
        <taxon>Actinomycetes</taxon>
        <taxon>Streptosporangiales</taxon>
        <taxon>Thermomonosporaceae</taxon>
        <taxon>Actinomadura</taxon>
    </lineage>
</organism>
<evidence type="ECO:0000256" key="3">
    <source>
        <dbReference type="ARBA" id="ARBA00022827"/>
    </source>
</evidence>
<dbReference type="InterPro" id="IPR036250">
    <property type="entry name" value="AcylCo_DH-like_C"/>
</dbReference>
<protein>
    <submittedName>
        <fullName evidence="6">Acyl-CoA/acyl-ACP dehydrogenase</fullName>
    </submittedName>
</protein>
<comment type="similarity">
    <text evidence="1">Belongs to the acyl-CoA dehydrogenase family.</text>
</comment>
<keyword evidence="3" id="KW-0274">FAD</keyword>
<name>A0A939PDK9_9ACTN</name>
<dbReference type="InterPro" id="IPR046373">
    <property type="entry name" value="Acyl-CoA_Oxase/DH_mid-dom_sf"/>
</dbReference>
<keyword evidence="7" id="KW-1185">Reference proteome</keyword>
<keyword evidence="2" id="KW-0285">Flavoprotein</keyword>
<gene>
    <name evidence="6" type="ORF">J4573_11590</name>
</gene>
<evidence type="ECO:0000256" key="2">
    <source>
        <dbReference type="ARBA" id="ARBA00022630"/>
    </source>
</evidence>
<feature type="domain" description="Acyl-CoA dehydrogenase/oxidase C-terminal" evidence="5">
    <location>
        <begin position="195"/>
        <end position="329"/>
    </location>
</feature>
<evidence type="ECO:0000259" key="5">
    <source>
        <dbReference type="Pfam" id="PF00441"/>
    </source>
</evidence>
<comment type="caution">
    <text evidence="6">The sequence shown here is derived from an EMBL/GenBank/DDBJ whole genome shotgun (WGS) entry which is preliminary data.</text>
</comment>
<keyword evidence="4" id="KW-0560">Oxidoreductase</keyword>
<dbReference type="Gene3D" id="1.20.140.10">
    <property type="entry name" value="Butyryl-CoA Dehydrogenase, subunit A, domain 3"/>
    <property type="match status" value="1"/>
</dbReference>
<dbReference type="Gene3D" id="2.40.110.10">
    <property type="entry name" value="Butyryl-CoA Dehydrogenase, subunit A, domain 2"/>
    <property type="match status" value="1"/>
</dbReference>
<evidence type="ECO:0000313" key="6">
    <source>
        <dbReference type="EMBL" id="MBO2447734.1"/>
    </source>
</evidence>
<dbReference type="InterPro" id="IPR009075">
    <property type="entry name" value="AcylCo_DH/oxidase_C"/>
</dbReference>
<dbReference type="AlphaFoldDB" id="A0A939PDK9"/>
<evidence type="ECO:0000256" key="1">
    <source>
        <dbReference type="ARBA" id="ARBA00009347"/>
    </source>
</evidence>
<dbReference type="SUPFAM" id="SSF56645">
    <property type="entry name" value="Acyl-CoA dehydrogenase NM domain-like"/>
    <property type="match status" value="1"/>
</dbReference>
<proteinExistence type="inferred from homology"/>